<dbReference type="PANTHER" id="PTHR33077">
    <property type="entry name" value="PROTEIN TIFY 4A-RELATED-RELATED"/>
    <property type="match status" value="1"/>
</dbReference>
<evidence type="ECO:0000313" key="4">
    <source>
        <dbReference type="EMBL" id="PNR53013.1"/>
    </source>
</evidence>
<dbReference type="Pfam" id="PF06200">
    <property type="entry name" value="tify"/>
    <property type="match status" value="1"/>
</dbReference>
<proteinExistence type="inferred from homology"/>
<dbReference type="KEGG" id="ppp:112283591"/>
<dbReference type="PANTHER" id="PTHR33077:SF60">
    <property type="entry name" value="TIFY DOMAIN-CONTAINING PROTEIN"/>
    <property type="match status" value="1"/>
</dbReference>
<dbReference type="Gramene" id="Pp3c6_23656V3.1">
    <property type="protein sequence ID" value="Pp3c6_23656V3.1"/>
    <property type="gene ID" value="Pp3c6_23656"/>
</dbReference>
<organism evidence="4">
    <name type="scientific">Physcomitrium patens</name>
    <name type="common">Spreading-leaved earth moss</name>
    <name type="synonym">Physcomitrella patens</name>
    <dbReference type="NCBI Taxonomy" id="3218"/>
    <lineage>
        <taxon>Eukaryota</taxon>
        <taxon>Viridiplantae</taxon>
        <taxon>Streptophyta</taxon>
        <taxon>Embryophyta</taxon>
        <taxon>Bryophyta</taxon>
        <taxon>Bryophytina</taxon>
        <taxon>Bryopsida</taxon>
        <taxon>Funariidae</taxon>
        <taxon>Funariales</taxon>
        <taxon>Funariaceae</taxon>
        <taxon>Physcomitrium</taxon>
    </lineage>
</organism>
<evidence type="ECO:0000259" key="3">
    <source>
        <dbReference type="PROSITE" id="PS51320"/>
    </source>
</evidence>
<dbReference type="Pfam" id="PF09425">
    <property type="entry name" value="Jas_motif"/>
    <property type="match status" value="1"/>
</dbReference>
<dbReference type="STRING" id="3218.A0A2K1KGX5"/>
<evidence type="ECO:0000313" key="6">
    <source>
        <dbReference type="Proteomes" id="UP000006727"/>
    </source>
</evidence>
<dbReference type="EMBL" id="ABEU02000006">
    <property type="protein sequence ID" value="PNR53013.1"/>
    <property type="molecule type" value="Genomic_DNA"/>
</dbReference>
<feature type="region of interest" description="Disordered" evidence="2">
    <location>
        <begin position="266"/>
        <end position="363"/>
    </location>
</feature>
<name>A0A2K1KGX5_PHYPA</name>
<dbReference type="InterPro" id="IPR040390">
    <property type="entry name" value="TIFY/JAZ"/>
</dbReference>
<dbReference type="InterPro" id="IPR018467">
    <property type="entry name" value="CCT_CS"/>
</dbReference>
<reference evidence="5" key="3">
    <citation type="submission" date="2020-12" db="UniProtKB">
        <authorList>
            <consortium name="EnsemblPlants"/>
        </authorList>
    </citation>
    <scope>IDENTIFICATION</scope>
</reference>
<dbReference type="AlphaFoldDB" id="A0A2K1KGX5"/>
<dbReference type="GO" id="GO:0031347">
    <property type="term" value="P:regulation of defense response"/>
    <property type="evidence" value="ECO:0000318"/>
    <property type="project" value="GO_Central"/>
</dbReference>
<evidence type="ECO:0000256" key="1">
    <source>
        <dbReference type="ARBA" id="ARBA00008614"/>
    </source>
</evidence>
<dbReference type="GO" id="GO:2000022">
    <property type="term" value="P:regulation of jasmonic acid mediated signaling pathway"/>
    <property type="evidence" value="ECO:0000318"/>
    <property type="project" value="GO_Central"/>
</dbReference>
<evidence type="ECO:0000256" key="2">
    <source>
        <dbReference type="SAM" id="MobiDB-lite"/>
    </source>
</evidence>
<dbReference type="GO" id="GO:0009611">
    <property type="term" value="P:response to wounding"/>
    <property type="evidence" value="ECO:0000318"/>
    <property type="project" value="GO_Central"/>
</dbReference>
<dbReference type="FunCoup" id="A0A2K1KGX5">
    <property type="interactions" value="948"/>
</dbReference>
<feature type="region of interest" description="Disordered" evidence="2">
    <location>
        <begin position="221"/>
        <end position="241"/>
    </location>
</feature>
<accession>A0A2K1KGX5</accession>
<keyword evidence="6" id="KW-1185">Reference proteome</keyword>
<dbReference type="PaxDb" id="3218-PP1S103_27V6.1"/>
<feature type="domain" description="Tify" evidence="3">
    <location>
        <begin position="154"/>
        <end position="189"/>
    </location>
</feature>
<feature type="compositionally biased region" description="Polar residues" evidence="2">
    <location>
        <begin position="346"/>
        <end position="359"/>
    </location>
</feature>
<reference evidence="4 6" key="1">
    <citation type="journal article" date="2008" name="Science">
        <title>The Physcomitrella genome reveals evolutionary insights into the conquest of land by plants.</title>
        <authorList>
            <person name="Rensing S."/>
            <person name="Lang D."/>
            <person name="Zimmer A."/>
            <person name="Terry A."/>
            <person name="Salamov A."/>
            <person name="Shapiro H."/>
            <person name="Nishiyama T."/>
            <person name="Perroud P.-F."/>
            <person name="Lindquist E."/>
            <person name="Kamisugi Y."/>
            <person name="Tanahashi T."/>
            <person name="Sakakibara K."/>
            <person name="Fujita T."/>
            <person name="Oishi K."/>
            <person name="Shin-I T."/>
            <person name="Kuroki Y."/>
            <person name="Toyoda A."/>
            <person name="Suzuki Y."/>
            <person name="Hashimoto A."/>
            <person name="Yamaguchi K."/>
            <person name="Sugano A."/>
            <person name="Kohara Y."/>
            <person name="Fujiyama A."/>
            <person name="Anterola A."/>
            <person name="Aoki S."/>
            <person name="Ashton N."/>
            <person name="Barbazuk W.B."/>
            <person name="Barker E."/>
            <person name="Bennetzen J."/>
            <person name="Bezanilla M."/>
            <person name="Blankenship R."/>
            <person name="Cho S.H."/>
            <person name="Dutcher S."/>
            <person name="Estelle M."/>
            <person name="Fawcett J.A."/>
            <person name="Gundlach H."/>
            <person name="Hanada K."/>
            <person name="Heyl A."/>
            <person name="Hicks K.A."/>
            <person name="Hugh J."/>
            <person name="Lohr M."/>
            <person name="Mayer K."/>
            <person name="Melkozernov A."/>
            <person name="Murata T."/>
            <person name="Nelson D."/>
            <person name="Pils B."/>
            <person name="Prigge M."/>
            <person name="Reiss B."/>
            <person name="Renner T."/>
            <person name="Rombauts S."/>
            <person name="Rushton P."/>
            <person name="Sanderfoot A."/>
            <person name="Schween G."/>
            <person name="Shiu S.-H."/>
            <person name="Stueber K."/>
            <person name="Theodoulou F.L."/>
            <person name="Tu H."/>
            <person name="Van de Peer Y."/>
            <person name="Verrier P.J."/>
            <person name="Waters E."/>
            <person name="Wood A."/>
            <person name="Yang L."/>
            <person name="Cove D."/>
            <person name="Cuming A."/>
            <person name="Hasebe M."/>
            <person name="Lucas S."/>
            <person name="Mishler D.B."/>
            <person name="Reski R."/>
            <person name="Grigoriev I."/>
            <person name="Quatrano R.S."/>
            <person name="Boore J.L."/>
        </authorList>
    </citation>
    <scope>NUCLEOTIDE SEQUENCE [LARGE SCALE GENOMIC DNA]</scope>
    <source>
        <strain evidence="5 6">cv. Gransden 2004</strain>
    </source>
</reference>
<dbReference type="GO" id="GO:0005634">
    <property type="term" value="C:nucleus"/>
    <property type="evidence" value="ECO:0000318"/>
    <property type="project" value="GO_Central"/>
</dbReference>
<reference evidence="4 6" key="2">
    <citation type="journal article" date="2018" name="Plant J.">
        <title>The Physcomitrella patens chromosome-scale assembly reveals moss genome structure and evolution.</title>
        <authorList>
            <person name="Lang D."/>
            <person name="Ullrich K.K."/>
            <person name="Murat F."/>
            <person name="Fuchs J."/>
            <person name="Jenkins J."/>
            <person name="Haas F.B."/>
            <person name="Piednoel M."/>
            <person name="Gundlach H."/>
            <person name="Van Bel M."/>
            <person name="Meyberg R."/>
            <person name="Vives C."/>
            <person name="Morata J."/>
            <person name="Symeonidi A."/>
            <person name="Hiss M."/>
            <person name="Muchero W."/>
            <person name="Kamisugi Y."/>
            <person name="Saleh O."/>
            <person name="Blanc G."/>
            <person name="Decker E.L."/>
            <person name="van Gessel N."/>
            <person name="Grimwood J."/>
            <person name="Hayes R.D."/>
            <person name="Graham S.W."/>
            <person name="Gunter L.E."/>
            <person name="McDaniel S.F."/>
            <person name="Hoernstein S.N.W."/>
            <person name="Larsson A."/>
            <person name="Li F.W."/>
            <person name="Perroud P.F."/>
            <person name="Phillips J."/>
            <person name="Ranjan P."/>
            <person name="Rokshar D.S."/>
            <person name="Rothfels C.J."/>
            <person name="Schneider L."/>
            <person name="Shu S."/>
            <person name="Stevenson D.W."/>
            <person name="Thummler F."/>
            <person name="Tillich M."/>
            <person name="Villarreal Aguilar J.C."/>
            <person name="Widiez T."/>
            <person name="Wong G.K."/>
            <person name="Wymore A."/>
            <person name="Zhang Y."/>
            <person name="Zimmer A.D."/>
            <person name="Quatrano R.S."/>
            <person name="Mayer K.F.X."/>
            <person name="Goodstein D."/>
            <person name="Casacuberta J.M."/>
            <person name="Vandepoele K."/>
            <person name="Reski R."/>
            <person name="Cuming A.C."/>
            <person name="Tuskan G.A."/>
            <person name="Maumus F."/>
            <person name="Salse J."/>
            <person name="Schmutz J."/>
            <person name="Rensing S.A."/>
        </authorList>
    </citation>
    <scope>NUCLEOTIDE SEQUENCE [LARGE SCALE GENOMIC DNA]</scope>
    <source>
        <strain evidence="5 6">cv. Gransden 2004</strain>
    </source>
</reference>
<dbReference type="EnsemblPlants" id="Pp3c6_23656V3.1">
    <property type="protein sequence ID" value="Pp3c6_23656V3.1"/>
    <property type="gene ID" value="Pp3c6_23656"/>
</dbReference>
<evidence type="ECO:0000313" key="5">
    <source>
        <dbReference type="EnsemblPlants" id="Pp3c6_23656V3.1"/>
    </source>
</evidence>
<dbReference type="RefSeq" id="XP_024378255.1">
    <property type="nucleotide sequence ID" value="XM_024522487.2"/>
</dbReference>
<protein>
    <recommendedName>
        <fullName evidence="3">Tify domain-containing protein</fullName>
    </recommendedName>
</protein>
<dbReference type="PROSITE" id="PS51320">
    <property type="entry name" value="TIFY"/>
    <property type="match status" value="1"/>
</dbReference>
<dbReference type="Proteomes" id="UP000006727">
    <property type="component" value="Chromosome 6"/>
</dbReference>
<dbReference type="OrthoDB" id="1939212at2759"/>
<dbReference type="InterPro" id="IPR010399">
    <property type="entry name" value="Tify_dom"/>
</dbReference>
<dbReference type="GeneID" id="112283591"/>
<gene>
    <name evidence="5" type="primary">LOC112283591</name>
    <name evidence="4" type="ORF">PHYPA_009388</name>
</gene>
<comment type="similarity">
    <text evidence="1">Belongs to the TIFY/JAZ family.</text>
</comment>
<feature type="compositionally biased region" description="Polar residues" evidence="2">
    <location>
        <begin position="311"/>
        <end position="333"/>
    </location>
</feature>
<dbReference type="SMART" id="SM00979">
    <property type="entry name" value="TIFY"/>
    <property type="match status" value="1"/>
</dbReference>
<sequence length="375" mass="40923">MIATRLILSHRDCSASASSSYHTKSFLSRFELDISQQRTWKAGSEYDGHQQALRNIPIRASLLKGEAQTTSVHQTNLSGNKPFPILHQYSSSNHSAGFGSREPLCSVMKNSYGVKFRSLQVSENLPHQQNLQHPTHDANMAAADALATTPATRRLPLAAQLTIFYADMVNVYEDVPYDKAQAIMLLASRESHSNYLNPLVSYGASAHPGVCSFGAMSQPRLRTSSPAPSACAGRPPPGDIPIAIRRTPTRTIELPQARKASLARFLERRRDRARTRPYAQRNEALRRIRDASPSPSLSTGRPPARPLSPPATENKNGESSNASGASTTDNEANSPPPIQPSQSMSEDNQMPRITQTPNVLPSPIAVLSECEAVVR</sequence>